<reference evidence="3" key="1">
    <citation type="submission" date="2020-04" db="EMBL/GenBank/DDBJ databases">
        <authorList>
            <person name="Alioto T."/>
            <person name="Alioto T."/>
            <person name="Gomez Garrido J."/>
        </authorList>
    </citation>
    <scope>NUCLEOTIDE SEQUENCE</scope>
    <source>
        <strain evidence="3">A484AB</strain>
    </source>
</reference>
<sequence>MLLHVLLLSACLIGSTFSRNLPEGSADLVEKLGLKDQTKGVKKVNKFCHDAAYELDDKARLMMDTSKVFPEGLNLRSFGIVMTVKMKKGNTGHIFTMYSESSTPVLAIQANPLRLEHKDGVLDLAVEDSITDEMWHTIAIAVTEGHVEVLVDCDSANYMRRGDFDNSTIITGGQILLGMRFSGNGFLGSVEEVTILPGKPGKAVSYCNDLTDCKAKVTKKNRGLEPVEVPPQPSTPNDIQRADVQAIPDTVVVVDGNTYYIKGDKGTNGPPGSR</sequence>
<dbReference type="InterPro" id="IPR048287">
    <property type="entry name" value="TSPN-like_N"/>
</dbReference>
<gene>
    <name evidence="3" type="ORF">PACLA_8A041578</name>
</gene>
<feature type="non-terminal residue" evidence="3">
    <location>
        <position position="1"/>
    </location>
</feature>
<dbReference type="OrthoDB" id="408373at2759"/>
<evidence type="ECO:0000256" key="1">
    <source>
        <dbReference type="ARBA" id="ARBA00022737"/>
    </source>
</evidence>
<dbReference type="EMBL" id="CACRXK020002950">
    <property type="protein sequence ID" value="CAB3996807.1"/>
    <property type="molecule type" value="Genomic_DNA"/>
</dbReference>
<comment type="caution">
    <text evidence="3">The sequence shown here is derived from an EMBL/GenBank/DDBJ whole genome shotgun (WGS) entry which is preliminary data.</text>
</comment>
<dbReference type="AlphaFoldDB" id="A0A6S7HTB4"/>
<keyword evidence="4" id="KW-1185">Reference proteome</keyword>
<proteinExistence type="predicted"/>
<evidence type="ECO:0000313" key="4">
    <source>
        <dbReference type="Proteomes" id="UP001152795"/>
    </source>
</evidence>
<accession>A0A6S7HTB4</accession>
<evidence type="ECO:0000259" key="2">
    <source>
        <dbReference type="SMART" id="SM00210"/>
    </source>
</evidence>
<feature type="domain" description="Thrombospondin-like N-terminal" evidence="2">
    <location>
        <begin position="25"/>
        <end position="199"/>
    </location>
</feature>
<name>A0A6S7HTB4_PARCT</name>
<dbReference type="Proteomes" id="UP001152795">
    <property type="component" value="Unassembled WGS sequence"/>
</dbReference>
<dbReference type="SUPFAM" id="SSF49899">
    <property type="entry name" value="Concanavalin A-like lectins/glucanases"/>
    <property type="match status" value="1"/>
</dbReference>
<dbReference type="InterPro" id="IPR013320">
    <property type="entry name" value="ConA-like_dom_sf"/>
</dbReference>
<protein>
    <recommendedName>
        <fullName evidence="2">Thrombospondin-like N-terminal domain-containing protein</fullName>
    </recommendedName>
</protein>
<keyword evidence="1" id="KW-0677">Repeat</keyword>
<organism evidence="3 4">
    <name type="scientific">Paramuricea clavata</name>
    <name type="common">Red gorgonian</name>
    <name type="synonym">Violescent sea-whip</name>
    <dbReference type="NCBI Taxonomy" id="317549"/>
    <lineage>
        <taxon>Eukaryota</taxon>
        <taxon>Metazoa</taxon>
        <taxon>Cnidaria</taxon>
        <taxon>Anthozoa</taxon>
        <taxon>Octocorallia</taxon>
        <taxon>Malacalcyonacea</taxon>
        <taxon>Plexauridae</taxon>
        <taxon>Paramuricea</taxon>
    </lineage>
</organism>
<dbReference type="SMART" id="SM00210">
    <property type="entry name" value="TSPN"/>
    <property type="match status" value="1"/>
</dbReference>
<evidence type="ECO:0000313" key="3">
    <source>
        <dbReference type="EMBL" id="CAB3996807.1"/>
    </source>
</evidence>
<dbReference type="Gene3D" id="2.60.120.200">
    <property type="match status" value="1"/>
</dbReference>